<dbReference type="AlphaFoldDB" id="A0A1M6K0G8"/>
<dbReference type="EMBL" id="FQZG01000055">
    <property type="protein sequence ID" value="SHJ52352.1"/>
    <property type="molecule type" value="Genomic_DNA"/>
</dbReference>
<feature type="domain" description="CoA carboxyltransferase N-terminal" evidence="1">
    <location>
        <begin position="1"/>
        <end position="257"/>
    </location>
</feature>
<dbReference type="InterPro" id="IPR029045">
    <property type="entry name" value="ClpP/crotonase-like_dom_sf"/>
</dbReference>
<name>A0A1M6K0G8_9ACTN</name>
<dbReference type="PANTHER" id="PTHR43842">
    <property type="entry name" value="PROPIONYL-COA CARBOXYLASE BETA CHAIN"/>
    <property type="match status" value="1"/>
</dbReference>
<dbReference type="RefSeq" id="WP_073189163.1">
    <property type="nucleotide sequence ID" value="NZ_FQZG01000055.1"/>
</dbReference>
<protein>
    <submittedName>
        <fullName evidence="3">Acetyl-CoA carboxylase, carboxyltransferase component</fullName>
    </submittedName>
</protein>
<dbReference type="SUPFAM" id="SSF52096">
    <property type="entry name" value="ClpP/crotonase"/>
    <property type="match status" value="2"/>
</dbReference>
<dbReference type="PANTHER" id="PTHR43842:SF2">
    <property type="entry name" value="PROPIONYL-COA CARBOXYLASE BETA CHAIN, MITOCHONDRIAL"/>
    <property type="match status" value="1"/>
</dbReference>
<evidence type="ECO:0000259" key="1">
    <source>
        <dbReference type="PROSITE" id="PS50980"/>
    </source>
</evidence>
<dbReference type="InterPro" id="IPR051047">
    <property type="entry name" value="AccD/PCCB"/>
</dbReference>
<dbReference type="GO" id="GO:0016740">
    <property type="term" value="F:transferase activity"/>
    <property type="evidence" value="ECO:0007669"/>
    <property type="project" value="UniProtKB-KW"/>
</dbReference>
<evidence type="ECO:0000259" key="2">
    <source>
        <dbReference type="PROSITE" id="PS50989"/>
    </source>
</evidence>
<sequence>MNDQLATLREKRQRALEGGGQDRIDAQHAKGKLTARERLAILLDEGSFQELGALATHQNTNFGMDERHYPGDGVITGFGKIQGRRVAIFAQDFTVFGGSFSQVQSNKISRIQDLAIEAGIPLIGLNDSGGARVQEGIQSLAAYGEVFMRNVKASGVIPQISLIMGPCAGGAVYSPALTDITIMVDQTSNMFLTGPDIIKTVTGEEVTAEDLGGAYVHNVTSGVAQLIADNEQHALSLTKTLLGYLPQNNAEDPPQLEPYDPPDRMDEALNTIVPGDDRMAYDMRQLLTHVFDHGSTFELHRDFAPNALVGFARLGGSSIGFVANQPLALSGCLDIDASDKIARHITLCDQFNIPLITFVDCPGYLPGVEQEHRGVIRHGAKIIYAYCQATVPKISIVTRKAMGGSYVALSSRQMNNDVAYAWPSAQIAVMGAEGAARLLNRRAIAAAEDPAAEEARFVAEYKEKFFNPYQAADVGQIDEVIEPRETRTRLIRALEVLRTKVSQDVPKKHGLFPV</sequence>
<keyword evidence="3" id="KW-0808">Transferase</keyword>
<dbReference type="Gene3D" id="3.90.226.10">
    <property type="entry name" value="2-enoyl-CoA Hydratase, Chain A, domain 1"/>
    <property type="match status" value="2"/>
</dbReference>
<dbReference type="GO" id="GO:0004658">
    <property type="term" value="F:propionyl-CoA carboxylase activity"/>
    <property type="evidence" value="ECO:0007669"/>
    <property type="project" value="TreeGrafter"/>
</dbReference>
<gene>
    <name evidence="3" type="ORF">SAMN02745244_02703</name>
</gene>
<reference evidence="3 4" key="1">
    <citation type="submission" date="2016-11" db="EMBL/GenBank/DDBJ databases">
        <authorList>
            <person name="Jaros S."/>
            <person name="Januszkiewicz K."/>
            <person name="Wedrychowicz H."/>
        </authorList>
    </citation>
    <scope>NUCLEOTIDE SEQUENCE [LARGE SCALE GENOMIC DNA]</scope>
    <source>
        <strain evidence="3 4">DSM 12906</strain>
    </source>
</reference>
<dbReference type="GO" id="GO:0009317">
    <property type="term" value="C:acetyl-CoA carboxylase complex"/>
    <property type="evidence" value="ECO:0007669"/>
    <property type="project" value="TreeGrafter"/>
</dbReference>
<organism evidence="3 4">
    <name type="scientific">Tessaracoccus bendigoensis DSM 12906</name>
    <dbReference type="NCBI Taxonomy" id="1123357"/>
    <lineage>
        <taxon>Bacteria</taxon>
        <taxon>Bacillati</taxon>
        <taxon>Actinomycetota</taxon>
        <taxon>Actinomycetes</taxon>
        <taxon>Propionibacteriales</taxon>
        <taxon>Propionibacteriaceae</taxon>
        <taxon>Tessaracoccus</taxon>
    </lineage>
</organism>
<evidence type="ECO:0000313" key="3">
    <source>
        <dbReference type="EMBL" id="SHJ52352.1"/>
    </source>
</evidence>
<dbReference type="PROSITE" id="PS50980">
    <property type="entry name" value="COA_CT_NTER"/>
    <property type="match status" value="1"/>
</dbReference>
<dbReference type="OrthoDB" id="5240504at2"/>
<dbReference type="STRING" id="1123357.SAMN02745244_02703"/>
<dbReference type="Pfam" id="PF01039">
    <property type="entry name" value="Carboxyl_trans"/>
    <property type="match status" value="1"/>
</dbReference>
<feature type="domain" description="CoA carboxyltransferase C-terminal" evidence="2">
    <location>
        <begin position="261"/>
        <end position="507"/>
    </location>
</feature>
<dbReference type="Proteomes" id="UP000184512">
    <property type="component" value="Unassembled WGS sequence"/>
</dbReference>
<keyword evidence="4" id="KW-1185">Reference proteome</keyword>
<accession>A0A1M6K0G8</accession>
<dbReference type="InterPro" id="IPR034733">
    <property type="entry name" value="AcCoA_carboxyl_beta"/>
</dbReference>
<dbReference type="InterPro" id="IPR011763">
    <property type="entry name" value="COA_CT_C"/>
</dbReference>
<dbReference type="FunFam" id="3.90.226.10:FF:000016">
    <property type="entry name" value="Propionyl-CoA carboxylase, beta subunit"/>
    <property type="match status" value="1"/>
</dbReference>
<proteinExistence type="predicted"/>
<dbReference type="PROSITE" id="PS50989">
    <property type="entry name" value="COA_CT_CTER"/>
    <property type="match status" value="1"/>
</dbReference>
<evidence type="ECO:0000313" key="4">
    <source>
        <dbReference type="Proteomes" id="UP000184512"/>
    </source>
</evidence>
<dbReference type="InterPro" id="IPR011762">
    <property type="entry name" value="COA_CT_N"/>
</dbReference>